<dbReference type="Gene3D" id="3.20.20.300">
    <property type="entry name" value="Glycoside hydrolase, family 3, N-terminal domain"/>
    <property type="match status" value="1"/>
</dbReference>
<protein>
    <submittedName>
        <fullName evidence="6">Glycoside hydrolase family 3 N-terminal domain-containing protein</fullName>
    </submittedName>
</protein>
<accession>A0ABZ1C5C6</accession>
<proteinExistence type="inferred from homology"/>
<dbReference type="InterPro" id="IPR002772">
    <property type="entry name" value="Glyco_hydro_3_C"/>
</dbReference>
<dbReference type="SUPFAM" id="SSF52279">
    <property type="entry name" value="Beta-D-glucan exohydrolase, C-terminal domain"/>
    <property type="match status" value="1"/>
</dbReference>
<keyword evidence="7" id="KW-1185">Reference proteome</keyword>
<reference evidence="6 7" key="1">
    <citation type="submission" date="2021-08" db="EMBL/GenBank/DDBJ databases">
        <authorList>
            <person name="Zhang D."/>
            <person name="Zhang A."/>
            <person name="Wang L."/>
        </authorList>
    </citation>
    <scope>NUCLEOTIDE SEQUENCE [LARGE SCALE GENOMIC DNA]</scope>
    <source>
        <strain evidence="6 7">WL0086</strain>
    </source>
</reference>
<evidence type="ECO:0000256" key="1">
    <source>
        <dbReference type="ARBA" id="ARBA00005336"/>
    </source>
</evidence>
<dbReference type="GO" id="GO:0016787">
    <property type="term" value="F:hydrolase activity"/>
    <property type="evidence" value="ECO:0007669"/>
    <property type="project" value="UniProtKB-KW"/>
</dbReference>
<dbReference type="InterPro" id="IPR026891">
    <property type="entry name" value="Fn3-like"/>
</dbReference>
<dbReference type="Pfam" id="PF00933">
    <property type="entry name" value="Glyco_hydro_3"/>
    <property type="match status" value="1"/>
</dbReference>
<feature type="chain" id="PRO_5045781103" evidence="4">
    <location>
        <begin position="28"/>
        <end position="825"/>
    </location>
</feature>
<dbReference type="EMBL" id="CP139781">
    <property type="protein sequence ID" value="WRQ86721.1"/>
    <property type="molecule type" value="Genomic_DNA"/>
</dbReference>
<dbReference type="InterPro" id="IPR013783">
    <property type="entry name" value="Ig-like_fold"/>
</dbReference>
<name>A0ABZ1C5C6_9BACT</name>
<dbReference type="InterPro" id="IPR001764">
    <property type="entry name" value="Glyco_hydro_3_N"/>
</dbReference>
<organism evidence="6 7">
    <name type="scientific">Actomonas aquatica</name>
    <dbReference type="NCBI Taxonomy" id="2866162"/>
    <lineage>
        <taxon>Bacteria</taxon>
        <taxon>Pseudomonadati</taxon>
        <taxon>Verrucomicrobiota</taxon>
        <taxon>Opitutia</taxon>
        <taxon>Opitutales</taxon>
        <taxon>Opitutaceae</taxon>
        <taxon>Actomonas</taxon>
    </lineage>
</organism>
<evidence type="ECO:0000256" key="4">
    <source>
        <dbReference type="SAM" id="SignalP"/>
    </source>
</evidence>
<dbReference type="Gene3D" id="3.40.50.1700">
    <property type="entry name" value="Glycoside hydrolase family 3 C-terminal domain"/>
    <property type="match status" value="1"/>
</dbReference>
<evidence type="ECO:0000259" key="5">
    <source>
        <dbReference type="SMART" id="SM01217"/>
    </source>
</evidence>
<dbReference type="Proteomes" id="UP000738431">
    <property type="component" value="Chromosome"/>
</dbReference>
<dbReference type="SMART" id="SM01217">
    <property type="entry name" value="Fn3_like"/>
    <property type="match status" value="1"/>
</dbReference>
<feature type="domain" description="Fibronectin type III-like" evidence="5">
    <location>
        <begin position="736"/>
        <end position="805"/>
    </location>
</feature>
<evidence type="ECO:0000313" key="6">
    <source>
        <dbReference type="EMBL" id="WRQ86721.1"/>
    </source>
</evidence>
<dbReference type="PANTHER" id="PTHR42721">
    <property type="entry name" value="SUGAR HYDROLASE-RELATED"/>
    <property type="match status" value="1"/>
</dbReference>
<dbReference type="InterPro" id="IPR017853">
    <property type="entry name" value="GH"/>
</dbReference>
<sequence>MCLLSPSRFPRGAVAVASLLLASGFVALRGAEPDTTSRSIYHADWIDLNKNGVRDPYEDSRRSIDERVNDLLARMTMEEKTCQLVTLYGYCRVLSDPQPTEQWKQRVWKDGIGNIDEHLNNSIRCIAKGATREYSFPYDANAAGLNETQRFFIEETRLGIPADFTNEGLRGLCSDSATLLPAAIGIGSTWNTELVRAIGGMVGAEAYALGYTNIYAPILDLPRDPRWGRIVECYGEDPFLVSSYGRQMVLGLQEQGVASTLKHFAVYGIPRGGRDGNARTDPQVTPREMVDLHLEPFRVAVQEAGALGVMASYNDWNGAPVATSAHFLTDILRDEFGFRGYVVSDSDAVEYPFSKHRTAAHYREAIRQCLEAGLNIRTNFTAPEKFVEPLREAIALGEIAPSLIDQRVAEVLRVKFVLGLFDQPYRDPANANTVVRSPEHLAIARQASRESLVLLKNDGLLPIDPSALRRVLVVGPNADDGEGSISRYGPSNVDVVTVYEGIKAHLGSAVEVVHARGSEIVDATWPESEILPTPLTSTEESMISEAVEEARQSDLAVVVLGDSERTVGESVSRTSLELPGRQLQLLQAIEATGTPVVLVLVSGRPLSINWADRHVPAIVEAWFPGEFGGDAIAELLTGTLNPGGRLPVTFPKTVGQVPIAFPSKPAANAGQPKSGPNGTGFSRVTGALYPFGHGLSYTTFDYGPLELSASTLDLSDDLELSVSLEVTNSGERAGDEVVQLYLRDEVSTVTTYDQMLRGFARITLAPGETRRVTFTLSWRDLSLLDDNLQRMVEPGVFRLMVGASSEDIRSEAEFTVATANLEDNG</sequence>
<dbReference type="SUPFAM" id="SSF51445">
    <property type="entry name" value="(Trans)glycosidases"/>
    <property type="match status" value="1"/>
</dbReference>
<evidence type="ECO:0000313" key="7">
    <source>
        <dbReference type="Proteomes" id="UP000738431"/>
    </source>
</evidence>
<dbReference type="InterPro" id="IPR044993">
    <property type="entry name" value="BXL"/>
</dbReference>
<dbReference type="InterPro" id="IPR036881">
    <property type="entry name" value="Glyco_hydro_3_C_sf"/>
</dbReference>
<evidence type="ECO:0000256" key="2">
    <source>
        <dbReference type="ARBA" id="ARBA00022729"/>
    </source>
</evidence>
<dbReference type="Pfam" id="PF14310">
    <property type="entry name" value="Fn3-like"/>
    <property type="match status" value="1"/>
</dbReference>
<dbReference type="InterPro" id="IPR036962">
    <property type="entry name" value="Glyco_hydro_3_N_sf"/>
</dbReference>
<dbReference type="Pfam" id="PF01915">
    <property type="entry name" value="Glyco_hydro_3_C"/>
    <property type="match status" value="1"/>
</dbReference>
<keyword evidence="3 6" id="KW-0378">Hydrolase</keyword>
<feature type="signal peptide" evidence="4">
    <location>
        <begin position="1"/>
        <end position="27"/>
    </location>
</feature>
<dbReference type="Gene3D" id="2.60.40.10">
    <property type="entry name" value="Immunoglobulins"/>
    <property type="match status" value="1"/>
</dbReference>
<dbReference type="PRINTS" id="PR00133">
    <property type="entry name" value="GLHYDRLASE3"/>
</dbReference>
<comment type="similarity">
    <text evidence="1">Belongs to the glycosyl hydrolase 3 family.</text>
</comment>
<reference evidence="6 7" key="2">
    <citation type="submission" date="2023-12" db="EMBL/GenBank/DDBJ databases">
        <title>Description of an unclassified Opitutus bacterium of Verrucomicrobiota.</title>
        <authorList>
            <person name="Zhang D.-F."/>
        </authorList>
    </citation>
    <scope>NUCLEOTIDE SEQUENCE [LARGE SCALE GENOMIC DNA]</scope>
    <source>
        <strain evidence="6 7">WL0086</strain>
    </source>
</reference>
<gene>
    <name evidence="6" type="ORF">K1X11_018060</name>
</gene>
<evidence type="ECO:0000256" key="3">
    <source>
        <dbReference type="ARBA" id="ARBA00022801"/>
    </source>
</evidence>
<dbReference type="PANTHER" id="PTHR42721:SF3">
    <property type="entry name" value="BETA-D-XYLOSIDASE 5-RELATED"/>
    <property type="match status" value="1"/>
</dbReference>
<keyword evidence="2 4" id="KW-0732">Signal</keyword>